<dbReference type="Pfam" id="PF07007">
    <property type="entry name" value="LprI"/>
    <property type="match status" value="1"/>
</dbReference>
<proteinExistence type="predicted"/>
<dbReference type="RefSeq" id="WP_106060149.1">
    <property type="nucleotide sequence ID" value="NZ_PVXQ01000023.1"/>
</dbReference>
<evidence type="ECO:0000256" key="2">
    <source>
        <dbReference type="SAM" id="SignalP"/>
    </source>
</evidence>
<dbReference type="PROSITE" id="PS51257">
    <property type="entry name" value="PROKAR_LIPOPROTEIN"/>
    <property type="match status" value="1"/>
</dbReference>
<feature type="compositionally biased region" description="Basic and acidic residues" evidence="1">
    <location>
        <begin position="45"/>
        <end position="55"/>
    </location>
</feature>
<organism evidence="4 5">
    <name type="scientific">Clostridium vincentii</name>
    <dbReference type="NCBI Taxonomy" id="52704"/>
    <lineage>
        <taxon>Bacteria</taxon>
        <taxon>Bacillati</taxon>
        <taxon>Bacillota</taxon>
        <taxon>Clostridia</taxon>
        <taxon>Eubacteriales</taxon>
        <taxon>Clostridiaceae</taxon>
        <taxon>Clostridium</taxon>
    </lineage>
</organism>
<dbReference type="AlphaFoldDB" id="A0A2T0BDC8"/>
<evidence type="ECO:0000313" key="5">
    <source>
        <dbReference type="Proteomes" id="UP000239471"/>
    </source>
</evidence>
<dbReference type="InterPro" id="IPR009739">
    <property type="entry name" value="LprI-like_N"/>
</dbReference>
<dbReference type="EMBL" id="PVXQ01000023">
    <property type="protein sequence ID" value="PRR81843.1"/>
    <property type="molecule type" value="Genomic_DNA"/>
</dbReference>
<name>A0A2T0BDC8_9CLOT</name>
<reference evidence="4 5" key="1">
    <citation type="submission" date="2018-03" db="EMBL/GenBank/DDBJ databases">
        <title>Genome sequence of Clostridium vincentii DSM 10228.</title>
        <authorList>
            <person name="Poehlein A."/>
            <person name="Daniel R."/>
        </authorList>
    </citation>
    <scope>NUCLEOTIDE SEQUENCE [LARGE SCALE GENOMIC DNA]</scope>
    <source>
        <strain evidence="4 5">DSM 10228</strain>
    </source>
</reference>
<evidence type="ECO:0000259" key="3">
    <source>
        <dbReference type="Pfam" id="PF07007"/>
    </source>
</evidence>
<dbReference type="PANTHER" id="PTHR39176:SF1">
    <property type="entry name" value="PERIPLASMIC PROTEIN"/>
    <property type="match status" value="1"/>
</dbReference>
<feature type="chain" id="PRO_5038442948" description="Lysozyme inhibitor LprI-like N-terminal domain-containing protein" evidence="2">
    <location>
        <begin position="20"/>
        <end position="180"/>
    </location>
</feature>
<accession>A0A2T0BDC8</accession>
<feature type="domain" description="Lysozyme inhibitor LprI-like N-terminal" evidence="3">
    <location>
        <begin position="86"/>
        <end position="171"/>
    </location>
</feature>
<evidence type="ECO:0000313" key="4">
    <source>
        <dbReference type="EMBL" id="PRR81843.1"/>
    </source>
</evidence>
<dbReference type="OrthoDB" id="2438161at2"/>
<sequence>MKRTLCVFLIMLVSLTLISCGDSEDKKAVDKSTTTEEEAVTSDTEDAKDTTVDNEKVENSEKQIYIDKLDNINAGLTDLDMLYKGSATDMKTAVNEEYTRWDNALNEIYGVVRTKLSTIEMSNLEKEEFQWIKDKEATAKEASSKFKGGTAEILMYTESLANTTKDRGYELVQKYMTELA</sequence>
<dbReference type="PANTHER" id="PTHR39176">
    <property type="entry name" value="PERIPLASMIC PROTEIN-RELATED"/>
    <property type="match status" value="1"/>
</dbReference>
<gene>
    <name evidence="4" type="ORF">CLVI_21890</name>
</gene>
<feature type="signal peptide" evidence="2">
    <location>
        <begin position="1"/>
        <end position="19"/>
    </location>
</feature>
<keyword evidence="2" id="KW-0732">Signal</keyword>
<feature type="region of interest" description="Disordered" evidence="1">
    <location>
        <begin position="26"/>
        <end position="55"/>
    </location>
</feature>
<evidence type="ECO:0000256" key="1">
    <source>
        <dbReference type="SAM" id="MobiDB-lite"/>
    </source>
</evidence>
<comment type="caution">
    <text evidence="4">The sequence shown here is derived from an EMBL/GenBank/DDBJ whole genome shotgun (WGS) entry which is preliminary data.</text>
</comment>
<feature type="compositionally biased region" description="Acidic residues" evidence="1">
    <location>
        <begin position="35"/>
        <end position="44"/>
    </location>
</feature>
<dbReference type="Gene3D" id="1.20.1270.180">
    <property type="match status" value="1"/>
</dbReference>
<protein>
    <recommendedName>
        <fullName evidence="3">Lysozyme inhibitor LprI-like N-terminal domain-containing protein</fullName>
    </recommendedName>
</protein>
<dbReference type="Proteomes" id="UP000239471">
    <property type="component" value="Unassembled WGS sequence"/>
</dbReference>
<keyword evidence="5" id="KW-1185">Reference proteome</keyword>